<dbReference type="FunFam" id="1.20.1250.20:FF:000117">
    <property type="entry name" value="MFS hexose transporter"/>
    <property type="match status" value="1"/>
</dbReference>
<evidence type="ECO:0000256" key="5">
    <source>
        <dbReference type="ARBA" id="ARBA00022989"/>
    </source>
</evidence>
<dbReference type="InterPro" id="IPR050360">
    <property type="entry name" value="MFS_Sugar_Transporters"/>
</dbReference>
<feature type="transmembrane region" description="Helical" evidence="8">
    <location>
        <begin position="887"/>
        <end position="905"/>
    </location>
</feature>
<feature type="transmembrane region" description="Helical" evidence="8">
    <location>
        <begin position="765"/>
        <end position="785"/>
    </location>
</feature>
<feature type="region of interest" description="Disordered" evidence="7">
    <location>
        <begin position="1113"/>
        <end position="1138"/>
    </location>
</feature>
<comment type="caution">
    <text evidence="10">The sequence shown here is derived from an EMBL/GenBank/DDBJ whole genome shotgun (WGS) entry which is preliminary data.</text>
</comment>
<comment type="subcellular location">
    <subcellularLocation>
        <location evidence="1">Membrane</location>
        <topology evidence="1">Multi-pass membrane protein</topology>
    </subcellularLocation>
</comment>
<dbReference type="InterPro" id="IPR003663">
    <property type="entry name" value="Sugar/inositol_transpt"/>
</dbReference>
<dbReference type="NCBIfam" id="TIGR00879">
    <property type="entry name" value="SP"/>
    <property type="match status" value="1"/>
</dbReference>
<feature type="transmembrane region" description="Helical" evidence="8">
    <location>
        <begin position="388"/>
        <end position="410"/>
    </location>
</feature>
<dbReference type="PROSITE" id="PS50850">
    <property type="entry name" value="MFS"/>
    <property type="match status" value="2"/>
</dbReference>
<dbReference type="Pfam" id="PF00083">
    <property type="entry name" value="Sugar_tr"/>
    <property type="match status" value="2"/>
</dbReference>
<dbReference type="InterPro" id="IPR036259">
    <property type="entry name" value="MFS_trans_sf"/>
</dbReference>
<dbReference type="PANTHER" id="PTHR48022:SF31">
    <property type="entry name" value="HEXOSE TRANSPORTER"/>
    <property type="match status" value="1"/>
</dbReference>
<feature type="transmembrane region" description="Helical" evidence="8">
    <location>
        <begin position="173"/>
        <end position="190"/>
    </location>
</feature>
<evidence type="ECO:0000256" key="2">
    <source>
        <dbReference type="ARBA" id="ARBA00010992"/>
    </source>
</evidence>
<reference evidence="10 11" key="1">
    <citation type="submission" date="2019-12" db="EMBL/GenBank/DDBJ databases">
        <title>A genome sequence resource for the geographically widespread anthracnose pathogen Colletotrichum asianum.</title>
        <authorList>
            <person name="Meng Y."/>
        </authorList>
    </citation>
    <scope>NUCLEOTIDE SEQUENCE [LARGE SCALE GENOMIC DNA]</scope>
    <source>
        <strain evidence="10 11">ICMP 18580</strain>
    </source>
</reference>
<evidence type="ECO:0000256" key="4">
    <source>
        <dbReference type="ARBA" id="ARBA00022692"/>
    </source>
</evidence>
<feature type="transmembrane region" description="Helical" evidence="8">
    <location>
        <begin position="354"/>
        <end position="376"/>
    </location>
</feature>
<feature type="domain" description="Major facilitator superfamily (MFS) profile" evidence="9">
    <location>
        <begin position="638"/>
        <end position="1079"/>
    </location>
</feature>
<dbReference type="InterPro" id="IPR020846">
    <property type="entry name" value="MFS_dom"/>
</dbReference>
<sequence>MDISHDRRGKYSPANLGATNTETIEMAEPSPSYTTGSRTGRESSLYPDGPRHTRDHSTNPLMKTASETSSTVNNEEPDLPLGKAIRQYPKVVAYALSLTIIVIGWGYALVIVGTIVAVESFQHDYGEIFEDEWIIPSLWISLWSAAIPLGMAFGSVFAGWFQDRVGRRVSLRTGSIICAVGVAGIFFSYLPANITAMRSMFFAGKLVQGLAIGTLKVTAMTYISETAPTALRASAMGLVPTGNLVGQLLGSIVLFVLNKYPGRSGYLASFGSQWTLALVPFILSIILPESPAFLEEKGLSDQAMESARKLYAPRADALKALRKIRASIEEEKEVSVGATYLTCFQGTHLRRTMIVFMANLFPAMFGLDLIAKSSYFLQTIGMASGTSLMILIGGIVAGTFANLAGMWVLSRVGRRKITLVSLIVANILWVGVSISGFWRGPVVAYFTAGGCIAIIVVCGMGVWPAGYAIMGETSSLRLRAKTQGLGGVAQQASSVVLSIILPYLFNKDAGNLGAKTGFLYVGLCAIAVVLCFFFLPEMKGRSVIEIDRMFDLKLPAREFKNWRADEEARYVGSQPKRSLAPYIHQHNFWGKPHNMGPFSKIKATKPNKEATVHAQKEAPQFKHVTWYRDPGLRALYWHAFILCIASASTGYDGMFFNSVQNFESWKEYFDSPSDHLLGLLAALYQIGSLASIPIVPYFTDHWGRRFPIVIGGVITIAGAALQAFCQNIGGFMGGRVLLGFGNSFSQMASPMLLTEIAHPQHRARLTTVYNCLWNVGALLVAWTSFGTNFMDNQWSWRIPALLQALPSVVQIVGIWWVPESPRYLIANDKLDDAMAILAKYHAYGNVEHPTVKFEYREITETIKMEQAAKNHNSYLDFFRTPGNRYRFMILISLGIFSQWSGNAIISNYTNILYDNAGITGSTEKLGLAGGSSMVSLIVSISFALLVDKFGRRPIFLLSTGGMFGTFIFWTLTCALYEEYSSPGANHAMIFFIWVFNVAYAIAWSGLLISYAVEILPYTLRAKGLMILNIAIQSALTLNNYANPVALDYFEGETWKLYLIYTCWIFLELCFVFFKYVETKGPTLEELAKVIDGENAQVAQLDIQQIEKEARIHNGRDSEHADGAPQLADSLDDKGVQRN</sequence>
<feature type="region of interest" description="Disordered" evidence="7">
    <location>
        <begin position="1"/>
        <end position="75"/>
    </location>
</feature>
<feature type="compositionally biased region" description="Polar residues" evidence="7">
    <location>
        <begin position="58"/>
        <end position="74"/>
    </location>
</feature>
<dbReference type="Proteomes" id="UP000434172">
    <property type="component" value="Unassembled WGS sequence"/>
</dbReference>
<organism evidence="10 11">
    <name type="scientific">Colletotrichum asianum</name>
    <dbReference type="NCBI Taxonomy" id="702518"/>
    <lineage>
        <taxon>Eukaryota</taxon>
        <taxon>Fungi</taxon>
        <taxon>Dikarya</taxon>
        <taxon>Ascomycota</taxon>
        <taxon>Pezizomycotina</taxon>
        <taxon>Sordariomycetes</taxon>
        <taxon>Hypocreomycetidae</taxon>
        <taxon>Glomerellales</taxon>
        <taxon>Glomerellaceae</taxon>
        <taxon>Colletotrichum</taxon>
        <taxon>Colletotrichum gloeosporioides species complex</taxon>
    </lineage>
</organism>
<evidence type="ECO:0000313" key="10">
    <source>
        <dbReference type="EMBL" id="KAF0318365.1"/>
    </source>
</evidence>
<feature type="transmembrane region" description="Helical" evidence="8">
    <location>
        <begin position="635"/>
        <end position="656"/>
    </location>
</feature>
<dbReference type="GO" id="GO:0005351">
    <property type="term" value="F:carbohydrate:proton symporter activity"/>
    <property type="evidence" value="ECO:0007669"/>
    <property type="project" value="TreeGrafter"/>
</dbReference>
<dbReference type="InterPro" id="IPR005829">
    <property type="entry name" value="Sugar_transporter_CS"/>
</dbReference>
<feature type="transmembrane region" description="Helical" evidence="8">
    <location>
        <begin position="235"/>
        <end position="258"/>
    </location>
</feature>
<feature type="transmembrane region" description="Helical" evidence="8">
    <location>
        <begin position="202"/>
        <end position="223"/>
    </location>
</feature>
<feature type="transmembrane region" description="Helical" evidence="8">
    <location>
        <begin position="444"/>
        <end position="463"/>
    </location>
</feature>
<keyword evidence="11" id="KW-1185">Reference proteome</keyword>
<proteinExistence type="inferred from homology"/>
<dbReference type="PROSITE" id="PS00217">
    <property type="entry name" value="SUGAR_TRANSPORT_2"/>
    <property type="match status" value="1"/>
</dbReference>
<evidence type="ECO:0000256" key="7">
    <source>
        <dbReference type="SAM" id="MobiDB-lite"/>
    </source>
</evidence>
<feature type="transmembrane region" description="Helical" evidence="8">
    <location>
        <begin position="484"/>
        <end position="505"/>
    </location>
</feature>
<dbReference type="Gene3D" id="1.20.1250.20">
    <property type="entry name" value="MFS general substrate transporter like domains"/>
    <property type="match status" value="2"/>
</dbReference>
<evidence type="ECO:0000256" key="3">
    <source>
        <dbReference type="ARBA" id="ARBA00022448"/>
    </source>
</evidence>
<evidence type="ECO:0000256" key="1">
    <source>
        <dbReference type="ARBA" id="ARBA00004141"/>
    </source>
</evidence>
<dbReference type="GO" id="GO:0016020">
    <property type="term" value="C:membrane"/>
    <property type="evidence" value="ECO:0007669"/>
    <property type="project" value="UniProtKB-SubCell"/>
</dbReference>
<feature type="transmembrane region" description="Helical" evidence="8">
    <location>
        <begin position="417"/>
        <end position="438"/>
    </location>
</feature>
<feature type="transmembrane region" description="Helical" evidence="8">
    <location>
        <begin position="1024"/>
        <end position="1042"/>
    </location>
</feature>
<feature type="transmembrane region" description="Helical" evidence="8">
    <location>
        <begin position="517"/>
        <end position="535"/>
    </location>
</feature>
<feature type="transmembrane region" description="Helical" evidence="8">
    <location>
        <begin position="138"/>
        <end position="161"/>
    </location>
</feature>
<protein>
    <submittedName>
        <fullName evidence="10">Hexose transporter protein</fullName>
    </submittedName>
</protein>
<comment type="similarity">
    <text evidence="2">Belongs to the major facilitator superfamily. Sugar transporter (TC 2.A.1.1) family.</text>
</comment>
<feature type="domain" description="Major facilitator superfamily (MFS) profile" evidence="9">
    <location>
        <begin position="92"/>
        <end position="539"/>
    </location>
</feature>
<name>A0A8H3W2P6_9PEZI</name>
<dbReference type="AlphaFoldDB" id="A0A8H3W2P6"/>
<evidence type="ECO:0000313" key="11">
    <source>
        <dbReference type="Proteomes" id="UP000434172"/>
    </source>
</evidence>
<dbReference type="InterPro" id="IPR005828">
    <property type="entry name" value="MFS_sugar_transport-like"/>
</dbReference>
<evidence type="ECO:0000259" key="9">
    <source>
        <dbReference type="PROSITE" id="PS50850"/>
    </source>
</evidence>
<dbReference type="SUPFAM" id="SSF103473">
    <property type="entry name" value="MFS general substrate transporter"/>
    <property type="match status" value="2"/>
</dbReference>
<feature type="transmembrane region" description="Helical" evidence="8">
    <location>
        <begin position="925"/>
        <end position="946"/>
    </location>
</feature>
<dbReference type="OrthoDB" id="6612291at2759"/>
<evidence type="ECO:0000256" key="6">
    <source>
        <dbReference type="ARBA" id="ARBA00023136"/>
    </source>
</evidence>
<accession>A0A8H3W2P6</accession>
<keyword evidence="4 8" id="KW-0812">Transmembrane</keyword>
<evidence type="ECO:0000256" key="8">
    <source>
        <dbReference type="SAM" id="Phobius"/>
    </source>
</evidence>
<feature type="transmembrane region" description="Helical" evidence="8">
    <location>
        <begin position="988"/>
        <end position="1012"/>
    </location>
</feature>
<feature type="transmembrane region" description="Helical" evidence="8">
    <location>
        <begin position="706"/>
        <end position="724"/>
    </location>
</feature>
<keyword evidence="6 8" id="KW-0472">Membrane</keyword>
<feature type="transmembrane region" description="Helical" evidence="8">
    <location>
        <begin position="953"/>
        <end position="976"/>
    </location>
</feature>
<gene>
    <name evidence="10" type="ORF">GQ607_014394</name>
</gene>
<feature type="transmembrane region" description="Helical" evidence="8">
    <location>
        <begin position="264"/>
        <end position="287"/>
    </location>
</feature>
<feature type="transmembrane region" description="Helical" evidence="8">
    <location>
        <begin position="676"/>
        <end position="699"/>
    </location>
</feature>
<feature type="transmembrane region" description="Helical" evidence="8">
    <location>
        <begin position="91"/>
        <end position="118"/>
    </location>
</feature>
<dbReference type="PANTHER" id="PTHR48022">
    <property type="entry name" value="PLASTIDIC GLUCOSE TRANSPORTER 4"/>
    <property type="match status" value="1"/>
</dbReference>
<keyword evidence="5 8" id="KW-1133">Transmembrane helix</keyword>
<feature type="transmembrane region" description="Helical" evidence="8">
    <location>
        <begin position="1054"/>
        <end position="1073"/>
    </location>
</feature>
<dbReference type="EMBL" id="WOWK01000111">
    <property type="protein sequence ID" value="KAF0318365.1"/>
    <property type="molecule type" value="Genomic_DNA"/>
</dbReference>
<dbReference type="FunFam" id="1.20.1250.20:FF:000078">
    <property type="entry name" value="MFS maltose transporter, putative"/>
    <property type="match status" value="1"/>
</dbReference>
<keyword evidence="3" id="KW-0813">Transport</keyword>